<organism evidence="2 3">
    <name type="scientific">Paractinoplanes durhamensis</name>
    <dbReference type="NCBI Taxonomy" id="113563"/>
    <lineage>
        <taxon>Bacteria</taxon>
        <taxon>Bacillati</taxon>
        <taxon>Actinomycetota</taxon>
        <taxon>Actinomycetes</taxon>
        <taxon>Micromonosporales</taxon>
        <taxon>Micromonosporaceae</taxon>
        <taxon>Paractinoplanes</taxon>
    </lineage>
</organism>
<dbReference type="RefSeq" id="WP_203731813.1">
    <property type="nucleotide sequence ID" value="NZ_BAAATX010000021.1"/>
</dbReference>
<proteinExistence type="predicted"/>
<feature type="transmembrane region" description="Helical" evidence="1">
    <location>
        <begin position="63"/>
        <end position="88"/>
    </location>
</feature>
<keyword evidence="1" id="KW-0472">Membrane</keyword>
<protein>
    <submittedName>
        <fullName evidence="2">Uncharacterized protein</fullName>
    </submittedName>
</protein>
<reference evidence="2 3" key="1">
    <citation type="submission" date="2021-01" db="EMBL/GenBank/DDBJ databases">
        <title>Whole genome shotgun sequence of Actinoplanes durhamensis NBRC 14914.</title>
        <authorList>
            <person name="Komaki H."/>
            <person name="Tamura T."/>
        </authorList>
    </citation>
    <scope>NUCLEOTIDE SEQUENCE [LARGE SCALE GENOMIC DNA]</scope>
    <source>
        <strain evidence="2 3">NBRC 14914</strain>
    </source>
</reference>
<evidence type="ECO:0000256" key="1">
    <source>
        <dbReference type="SAM" id="Phobius"/>
    </source>
</evidence>
<accession>A0ABQ3Z4M4</accession>
<keyword evidence="3" id="KW-1185">Reference proteome</keyword>
<name>A0ABQ3Z4M4_9ACTN</name>
<feature type="transmembrane region" description="Helical" evidence="1">
    <location>
        <begin position="240"/>
        <end position="264"/>
    </location>
</feature>
<evidence type="ECO:0000313" key="3">
    <source>
        <dbReference type="Proteomes" id="UP000637628"/>
    </source>
</evidence>
<dbReference type="EMBL" id="BOML01000050">
    <property type="protein sequence ID" value="GIE04773.1"/>
    <property type="molecule type" value="Genomic_DNA"/>
</dbReference>
<feature type="transmembrane region" description="Helical" evidence="1">
    <location>
        <begin position="320"/>
        <end position="343"/>
    </location>
</feature>
<sequence length="366" mass="38938">MTRLAKQYRLLLRAYPPGHRRTELLDTLLDAAPATRNHPTARETANLLRHGMRARLGRPGGRAVVVLATLIALTAGFIGAAAATRAAWELVPGYPTGTALAEISDTVFPSHPTTAEPNGTGLFFDVGERNTAEVLLQGHDEDFEFATVTIAPEPYFLPGDFRTWTATTEGRLVKAGWQVGPAEVTGATTIATGEVDDTGRRFTATRDGLALTIEPTTDVVDTPRGSFYVTATLDRLTPGYVTAAGALGLLTGALIGWLLTGWASRRTESGHTPARATAAVSAVFALVLLLPQALLGFLILGYQMHSDGPPGKPFWTLSLTYGFGCGQLGAVLIAVALIAAAAARRPAEEVSQIAASRWRRSWERSP</sequence>
<feature type="transmembrane region" description="Helical" evidence="1">
    <location>
        <begin position="276"/>
        <end position="300"/>
    </location>
</feature>
<evidence type="ECO:0000313" key="2">
    <source>
        <dbReference type="EMBL" id="GIE04773.1"/>
    </source>
</evidence>
<dbReference type="Proteomes" id="UP000637628">
    <property type="component" value="Unassembled WGS sequence"/>
</dbReference>
<gene>
    <name evidence="2" type="ORF">Adu01nite_61230</name>
</gene>
<keyword evidence="1" id="KW-0812">Transmembrane</keyword>
<keyword evidence="1" id="KW-1133">Transmembrane helix</keyword>
<comment type="caution">
    <text evidence="2">The sequence shown here is derived from an EMBL/GenBank/DDBJ whole genome shotgun (WGS) entry which is preliminary data.</text>
</comment>